<dbReference type="GO" id="GO:0031564">
    <property type="term" value="P:transcription antitermination"/>
    <property type="evidence" value="ECO:0007669"/>
    <property type="project" value="UniProtKB-KW"/>
</dbReference>
<dbReference type="Gene3D" id="2.30.30.30">
    <property type="match status" value="1"/>
</dbReference>
<protein>
    <submittedName>
        <fullName evidence="5">NusG antitermination factor</fullName>
    </submittedName>
</protein>
<evidence type="ECO:0000313" key="5">
    <source>
        <dbReference type="EMBL" id="ACL74591.1"/>
    </source>
</evidence>
<dbReference type="HOGENOM" id="CLU_067287_2_1_9"/>
<dbReference type="Gene3D" id="3.30.70.940">
    <property type="entry name" value="NusG, N-terminal domain"/>
    <property type="match status" value="1"/>
</dbReference>
<keyword evidence="6" id="KW-1185">Reference proteome</keyword>
<dbReference type="InterPro" id="IPR043425">
    <property type="entry name" value="NusG-like"/>
</dbReference>
<evidence type="ECO:0000256" key="3">
    <source>
        <dbReference type="ARBA" id="ARBA00023163"/>
    </source>
</evidence>
<dbReference type="GO" id="GO:0006354">
    <property type="term" value="P:DNA-templated transcription elongation"/>
    <property type="evidence" value="ECO:0007669"/>
    <property type="project" value="InterPro"/>
</dbReference>
<dbReference type="KEGG" id="cce:Ccel_0204"/>
<dbReference type="PANTHER" id="PTHR30265:SF4">
    <property type="entry name" value="KOW MOTIF FAMILY PROTEIN, EXPRESSED"/>
    <property type="match status" value="1"/>
</dbReference>
<organism evidence="5 6">
    <name type="scientific">Ruminiclostridium cellulolyticum (strain ATCC 35319 / DSM 5812 / JCM 6584 / H10)</name>
    <name type="common">Clostridium cellulolyticum</name>
    <dbReference type="NCBI Taxonomy" id="394503"/>
    <lineage>
        <taxon>Bacteria</taxon>
        <taxon>Bacillati</taxon>
        <taxon>Bacillota</taxon>
        <taxon>Clostridia</taxon>
        <taxon>Eubacteriales</taxon>
        <taxon>Oscillospiraceae</taxon>
        <taxon>Ruminiclostridium</taxon>
    </lineage>
</organism>
<dbReference type="InterPro" id="IPR047663">
    <property type="entry name" value="Transcription_antiterm_LoaP"/>
</dbReference>
<accession>B8I511</accession>
<dbReference type="NCBIfam" id="NF033641">
    <property type="entry name" value="antiterm_LoaP"/>
    <property type="match status" value="1"/>
</dbReference>
<dbReference type="STRING" id="394503.Ccel_0204"/>
<name>B8I511_RUMCH</name>
<dbReference type="AlphaFoldDB" id="B8I511"/>
<evidence type="ECO:0000256" key="1">
    <source>
        <dbReference type="ARBA" id="ARBA00022814"/>
    </source>
</evidence>
<evidence type="ECO:0000313" key="6">
    <source>
        <dbReference type="Proteomes" id="UP000001349"/>
    </source>
</evidence>
<dbReference type="EMBL" id="CP001348">
    <property type="protein sequence ID" value="ACL74591.1"/>
    <property type="molecule type" value="Genomic_DNA"/>
</dbReference>
<keyword evidence="1" id="KW-0889">Transcription antitermination</keyword>
<dbReference type="CDD" id="cd06091">
    <property type="entry name" value="KOW_NusG"/>
    <property type="match status" value="1"/>
</dbReference>
<feature type="domain" description="NusG-like N-terminal" evidence="4">
    <location>
        <begin position="16"/>
        <end position="116"/>
    </location>
</feature>
<reference evidence="5 6" key="1">
    <citation type="submission" date="2009-01" db="EMBL/GenBank/DDBJ databases">
        <title>Complete sequence of Clostridium cellulolyticum H10.</title>
        <authorList>
            <consortium name="US DOE Joint Genome Institute"/>
            <person name="Lucas S."/>
            <person name="Copeland A."/>
            <person name="Lapidus A."/>
            <person name="Glavina del Rio T."/>
            <person name="Dalin E."/>
            <person name="Tice H."/>
            <person name="Bruce D."/>
            <person name="Goodwin L."/>
            <person name="Pitluck S."/>
            <person name="Chertkov O."/>
            <person name="Saunders E."/>
            <person name="Brettin T."/>
            <person name="Detter J.C."/>
            <person name="Han C."/>
            <person name="Larimer F."/>
            <person name="Land M."/>
            <person name="Hauser L."/>
            <person name="Kyrpides N."/>
            <person name="Ivanova N."/>
            <person name="Zhou J."/>
            <person name="Richardson P."/>
        </authorList>
    </citation>
    <scope>NUCLEOTIDE SEQUENCE [LARGE SCALE GENOMIC DNA]</scope>
    <source>
        <strain evidence="6">ATCC 35319 / DSM 5812 / JCM 6584 / H10</strain>
    </source>
</reference>
<dbReference type="SUPFAM" id="SSF82679">
    <property type="entry name" value="N-utilization substance G protein NusG, N-terminal domain"/>
    <property type="match status" value="1"/>
</dbReference>
<dbReference type="Pfam" id="PF02357">
    <property type="entry name" value="NusG"/>
    <property type="match status" value="1"/>
</dbReference>
<dbReference type="InterPro" id="IPR014722">
    <property type="entry name" value="Rib_uL2_dom2"/>
</dbReference>
<dbReference type="PANTHER" id="PTHR30265">
    <property type="entry name" value="RHO-INTERACTING TRANSCRIPTION TERMINATION FACTOR NUSG"/>
    <property type="match status" value="1"/>
</dbReference>
<evidence type="ECO:0000259" key="4">
    <source>
        <dbReference type="Pfam" id="PF02357"/>
    </source>
</evidence>
<dbReference type="eggNOG" id="COG0250">
    <property type="taxonomic scope" value="Bacteria"/>
</dbReference>
<dbReference type="Proteomes" id="UP000001349">
    <property type="component" value="Chromosome"/>
</dbReference>
<dbReference type="SUPFAM" id="SSF50104">
    <property type="entry name" value="Translation proteins SH3-like domain"/>
    <property type="match status" value="1"/>
</dbReference>
<evidence type="ECO:0000256" key="2">
    <source>
        <dbReference type="ARBA" id="ARBA00023015"/>
    </source>
</evidence>
<sequence>MKVTSDCVKKAVIGVHWYVLFVKSGREHRVEQYLKKIVGIDMINPFIPLHEFLFKISGTVKRELKPLFPGYVFIESDMAGQEFIRKLYNKIYLLSDIVRILKYSDTEIAVRDSEKQMLLDLCNNEHCIESSRGVIKGDRIYITNGPLRGRESIIKKVNRHKRQALVEMEFMGDKRLVSVALEIVEKVV</sequence>
<dbReference type="InterPro" id="IPR008991">
    <property type="entry name" value="Translation_prot_SH3-like_sf"/>
</dbReference>
<keyword evidence="2" id="KW-0805">Transcription regulation</keyword>
<dbReference type="InterPro" id="IPR036735">
    <property type="entry name" value="NGN_dom_sf"/>
</dbReference>
<dbReference type="InterPro" id="IPR006645">
    <property type="entry name" value="NGN-like_dom"/>
</dbReference>
<keyword evidence="3" id="KW-0804">Transcription</keyword>
<dbReference type="CDD" id="cd08000">
    <property type="entry name" value="NGN"/>
    <property type="match status" value="1"/>
</dbReference>
<proteinExistence type="predicted"/>
<gene>
    <name evidence="5" type="ordered locus">Ccel_0204</name>
</gene>